<gene>
    <name evidence="9" type="ORF">GSPATT00039619001</name>
</gene>
<dbReference type="eggNOG" id="KOG1330">
    <property type="taxonomic scope" value="Eukaryota"/>
</dbReference>
<feature type="transmembrane region" description="Helical" evidence="7">
    <location>
        <begin position="140"/>
        <end position="165"/>
    </location>
</feature>
<protein>
    <recommendedName>
        <fullName evidence="8">Major facilitator superfamily (MFS) profile domain-containing protein</fullName>
    </recommendedName>
</protein>
<evidence type="ECO:0000256" key="7">
    <source>
        <dbReference type="SAM" id="Phobius"/>
    </source>
</evidence>
<keyword evidence="5 7" id="KW-0472">Membrane</keyword>
<dbReference type="RefSeq" id="XP_001451384.1">
    <property type="nucleotide sequence ID" value="XM_001451347.1"/>
</dbReference>
<feature type="transmembrane region" description="Helical" evidence="7">
    <location>
        <begin position="266"/>
        <end position="284"/>
    </location>
</feature>
<dbReference type="Pfam" id="PF07690">
    <property type="entry name" value="MFS_1"/>
    <property type="match status" value="1"/>
</dbReference>
<dbReference type="SUPFAM" id="SSF103473">
    <property type="entry name" value="MFS general substrate transporter"/>
    <property type="match status" value="1"/>
</dbReference>
<evidence type="ECO:0000256" key="5">
    <source>
        <dbReference type="ARBA" id="ARBA00023136"/>
    </source>
</evidence>
<dbReference type="PANTHER" id="PTHR23505:SF9">
    <property type="entry name" value="PROTEIN, PUTATIVE-RELATED"/>
    <property type="match status" value="1"/>
</dbReference>
<feature type="transmembrane region" description="Helical" evidence="7">
    <location>
        <begin position="83"/>
        <end position="102"/>
    </location>
</feature>
<dbReference type="Gene3D" id="1.20.1250.20">
    <property type="entry name" value="MFS general substrate transporter like domains"/>
    <property type="match status" value="2"/>
</dbReference>
<dbReference type="PANTHER" id="PTHR23505">
    <property type="entry name" value="SPINSTER"/>
    <property type="match status" value="1"/>
</dbReference>
<evidence type="ECO:0000313" key="10">
    <source>
        <dbReference type="Proteomes" id="UP000000600"/>
    </source>
</evidence>
<keyword evidence="4 7" id="KW-1133">Transmembrane helix</keyword>
<organism evidence="9 10">
    <name type="scientific">Paramecium tetraurelia</name>
    <dbReference type="NCBI Taxonomy" id="5888"/>
    <lineage>
        <taxon>Eukaryota</taxon>
        <taxon>Sar</taxon>
        <taxon>Alveolata</taxon>
        <taxon>Ciliophora</taxon>
        <taxon>Intramacronucleata</taxon>
        <taxon>Oligohymenophorea</taxon>
        <taxon>Peniculida</taxon>
        <taxon>Parameciidae</taxon>
        <taxon>Paramecium</taxon>
    </lineage>
</organism>
<feature type="transmembrane region" description="Helical" evidence="7">
    <location>
        <begin position="55"/>
        <end position="76"/>
    </location>
</feature>
<keyword evidence="3 7" id="KW-0812">Transmembrane</keyword>
<dbReference type="InterPro" id="IPR011701">
    <property type="entry name" value="MFS"/>
</dbReference>
<evidence type="ECO:0000256" key="6">
    <source>
        <dbReference type="ARBA" id="ARBA00024338"/>
    </source>
</evidence>
<keyword evidence="2" id="KW-0813">Transport</keyword>
<evidence type="ECO:0000259" key="8">
    <source>
        <dbReference type="PROSITE" id="PS50850"/>
    </source>
</evidence>
<dbReference type="AlphaFoldDB" id="A0DLS0"/>
<feature type="transmembrane region" description="Helical" evidence="7">
    <location>
        <begin position="323"/>
        <end position="344"/>
    </location>
</feature>
<dbReference type="OMA" id="LITQHYG"/>
<keyword evidence="10" id="KW-1185">Reference proteome</keyword>
<dbReference type="EMBL" id="CT868492">
    <property type="protein sequence ID" value="CAK83987.1"/>
    <property type="molecule type" value="Genomic_DNA"/>
</dbReference>
<feature type="transmembrane region" description="Helical" evidence="7">
    <location>
        <begin position="171"/>
        <end position="188"/>
    </location>
</feature>
<dbReference type="PROSITE" id="PS50850">
    <property type="entry name" value="MFS"/>
    <property type="match status" value="1"/>
</dbReference>
<evidence type="ECO:0000256" key="4">
    <source>
        <dbReference type="ARBA" id="ARBA00022989"/>
    </source>
</evidence>
<dbReference type="GeneID" id="5037169"/>
<feature type="transmembrane region" description="Helical" evidence="7">
    <location>
        <begin position="296"/>
        <end position="317"/>
    </location>
</feature>
<name>A0DLS0_PARTE</name>
<evidence type="ECO:0000256" key="1">
    <source>
        <dbReference type="ARBA" id="ARBA00004141"/>
    </source>
</evidence>
<feature type="transmembrane region" description="Helical" evidence="7">
    <location>
        <begin position="14"/>
        <end position="35"/>
    </location>
</feature>
<dbReference type="Proteomes" id="UP000000600">
    <property type="component" value="Unassembled WGS sequence"/>
</dbReference>
<evidence type="ECO:0000256" key="2">
    <source>
        <dbReference type="ARBA" id="ARBA00022448"/>
    </source>
</evidence>
<dbReference type="STRING" id="5888.A0DLS0"/>
<dbReference type="GO" id="GO:0016020">
    <property type="term" value="C:membrane"/>
    <property type="evidence" value="ECO:0000318"/>
    <property type="project" value="GO_Central"/>
</dbReference>
<evidence type="ECO:0000256" key="3">
    <source>
        <dbReference type="ARBA" id="ARBA00022692"/>
    </source>
</evidence>
<reference evidence="9 10" key="1">
    <citation type="journal article" date="2006" name="Nature">
        <title>Global trends of whole-genome duplications revealed by the ciliate Paramecium tetraurelia.</title>
        <authorList>
            <consortium name="Genoscope"/>
            <person name="Aury J.-M."/>
            <person name="Jaillon O."/>
            <person name="Duret L."/>
            <person name="Noel B."/>
            <person name="Jubin C."/>
            <person name="Porcel B.M."/>
            <person name="Segurens B."/>
            <person name="Daubin V."/>
            <person name="Anthouard V."/>
            <person name="Aiach N."/>
            <person name="Arnaiz O."/>
            <person name="Billaut A."/>
            <person name="Beisson J."/>
            <person name="Blanc I."/>
            <person name="Bouhouche K."/>
            <person name="Camara F."/>
            <person name="Duharcourt S."/>
            <person name="Guigo R."/>
            <person name="Gogendeau D."/>
            <person name="Katinka M."/>
            <person name="Keller A.-M."/>
            <person name="Kissmehl R."/>
            <person name="Klotz C."/>
            <person name="Koll F."/>
            <person name="Le Moue A."/>
            <person name="Lepere C."/>
            <person name="Malinsky S."/>
            <person name="Nowacki M."/>
            <person name="Nowak J.K."/>
            <person name="Plattner H."/>
            <person name="Poulain J."/>
            <person name="Ruiz F."/>
            <person name="Serrano V."/>
            <person name="Zagulski M."/>
            <person name="Dessen P."/>
            <person name="Betermier M."/>
            <person name="Weissenbach J."/>
            <person name="Scarpelli C."/>
            <person name="Schachter V."/>
            <person name="Sperling L."/>
            <person name="Meyer E."/>
            <person name="Cohen J."/>
            <person name="Wincker P."/>
        </authorList>
    </citation>
    <scope>NUCLEOTIDE SEQUENCE [LARGE SCALE GENOMIC DNA]</scope>
    <source>
        <strain evidence="9 10">Stock d4-2</strain>
    </source>
</reference>
<dbReference type="HOGENOM" id="CLU_027044_0_0_1"/>
<dbReference type="OrthoDB" id="6770063at2759"/>
<sequence>MKDVQEQQQRIPDAYRVFVLISITNLLVSLDHGIIPAASVQVQSALKLSNQELGVLGSLVYAGTVVMGFIASFIFLKYNPLRVIEISMITMILSLFVFTLQFDVAWPYYLSRFITGAAQAPLIVYFPVWVDTFGQDNKTVWLTILQGGVPFGVFVGYVLASVIAAQWNWRWAFYLQIGVLVPSIALLSRQPHQNIDVRPYVKDSSNTYEKMPYFELIKLTLKSRPYVVMTVVLGMLYFSVTGIQFWISNYLVTVLCFNQGLVNTLFSLDSITGPTLGCVLGGLITQHYGGYDSKNAYYITCIAAIFGSLASICVTLTTNLWAITGFIWLLLFFGGALVPIMTGITHKQLLGIVLSSVNQGMRSFANSNTTTYVNLFGYLPAPIVYGYLSTISPNLGYYCLMYCPSVGCLMIIWTTYHERRKDCLVGDKSMDSMEMHPPSARSTSVMQIIQNFHNQSDDFVKEVLEFHSTPINNITTTLYYEKQL</sequence>
<evidence type="ECO:0000313" key="9">
    <source>
        <dbReference type="EMBL" id="CAK83987.1"/>
    </source>
</evidence>
<comment type="similarity">
    <text evidence="6">Belongs to the major facilitator superfamily. Spinster (TC 2.A.1.49) family.</text>
</comment>
<feature type="transmembrane region" description="Helical" evidence="7">
    <location>
        <begin position="395"/>
        <end position="416"/>
    </location>
</feature>
<feature type="transmembrane region" description="Helical" evidence="7">
    <location>
        <begin position="108"/>
        <end position="128"/>
    </location>
</feature>
<dbReference type="KEGG" id="ptm:GSPATT00039619001"/>
<dbReference type="GO" id="GO:0022857">
    <property type="term" value="F:transmembrane transporter activity"/>
    <property type="evidence" value="ECO:0000318"/>
    <property type="project" value="GO_Central"/>
</dbReference>
<dbReference type="InParanoid" id="A0DLS0"/>
<feature type="transmembrane region" description="Helical" evidence="7">
    <location>
        <begin position="371"/>
        <end position="389"/>
    </location>
</feature>
<feature type="domain" description="Major facilitator superfamily (MFS) profile" evidence="8">
    <location>
        <begin position="17"/>
        <end position="420"/>
    </location>
</feature>
<feature type="transmembrane region" description="Helical" evidence="7">
    <location>
        <begin position="226"/>
        <end position="246"/>
    </location>
</feature>
<dbReference type="CDD" id="cd06174">
    <property type="entry name" value="MFS"/>
    <property type="match status" value="1"/>
</dbReference>
<proteinExistence type="inferred from homology"/>
<dbReference type="InterPro" id="IPR020846">
    <property type="entry name" value="MFS_dom"/>
</dbReference>
<accession>A0DLS0</accession>
<comment type="subcellular location">
    <subcellularLocation>
        <location evidence="1">Membrane</location>
        <topology evidence="1">Multi-pass membrane protein</topology>
    </subcellularLocation>
</comment>
<dbReference type="InterPro" id="IPR036259">
    <property type="entry name" value="MFS_trans_sf"/>
</dbReference>
<dbReference type="InterPro" id="IPR044770">
    <property type="entry name" value="MFS_spinster-like"/>
</dbReference>